<keyword evidence="2" id="KW-1185">Reference proteome</keyword>
<proteinExistence type="predicted"/>
<gene>
    <name evidence="1" type="ORF">KC207_07720</name>
</gene>
<dbReference type="EMBL" id="JAGSNF010000009">
    <property type="protein sequence ID" value="MBR7743177.1"/>
    <property type="molecule type" value="Genomic_DNA"/>
</dbReference>
<sequence>MSAPTSAGIADALGRAVLDGAPGEIALDPERAEDHLAIVARAVVAEQAGRDLLRQSVAAARASGHSWAAVGGVLGLSRQAAQQRFGTGGEGDDGPEHRWLGPVTAMDEMPELQLAGRRGWRTVGAGMLKHRMLRTDTQWEHRRVVWSRGASSYETDGWIVAVRAFPWLYLVRDLGIPPED</sequence>
<protein>
    <submittedName>
        <fullName evidence="1">Uncharacterized protein</fullName>
    </submittedName>
</protein>
<dbReference type="RefSeq" id="WP_211602427.1">
    <property type="nucleotide sequence ID" value="NZ_JAGSNF010000009.1"/>
</dbReference>
<evidence type="ECO:0000313" key="1">
    <source>
        <dbReference type="EMBL" id="MBR7743177.1"/>
    </source>
</evidence>
<reference evidence="1" key="1">
    <citation type="submission" date="2021-04" db="EMBL/GenBank/DDBJ databases">
        <title>Phycicoccus avicenniae sp. nov., a novel endophytic actinomycetes isolated from branch of Avicennia mariana.</title>
        <authorList>
            <person name="Tuo L."/>
        </authorList>
    </citation>
    <scope>NUCLEOTIDE SEQUENCE</scope>
    <source>
        <strain evidence="1">BSK3Z-2</strain>
    </source>
</reference>
<dbReference type="AlphaFoldDB" id="A0A941D9Z2"/>
<name>A0A941D9Z2_9MICO</name>
<accession>A0A941D9Z2</accession>
<comment type="caution">
    <text evidence="1">The sequence shown here is derived from an EMBL/GenBank/DDBJ whole genome shotgun (WGS) entry which is preliminary data.</text>
</comment>
<evidence type="ECO:0000313" key="2">
    <source>
        <dbReference type="Proteomes" id="UP000677016"/>
    </source>
</evidence>
<organism evidence="1 2">
    <name type="scientific">Phycicoccus avicenniae</name>
    <dbReference type="NCBI Taxonomy" id="2828860"/>
    <lineage>
        <taxon>Bacteria</taxon>
        <taxon>Bacillati</taxon>
        <taxon>Actinomycetota</taxon>
        <taxon>Actinomycetes</taxon>
        <taxon>Micrococcales</taxon>
        <taxon>Intrasporangiaceae</taxon>
        <taxon>Phycicoccus</taxon>
    </lineage>
</organism>
<dbReference type="Proteomes" id="UP000677016">
    <property type="component" value="Unassembled WGS sequence"/>
</dbReference>